<sequence>MDFFEAGKISFSYISSDVMGIIKRPVKTLREIRNRKISDVLVFIFSTGIFYSVLLSIVIFCNLDIFYSYEFLNFAKPYLWILIIYGLVIADVFLNTLFIHVFVIIVEGKNGLFETLKSVSYSSVPTLILGWIPIIGIITTVWALVLQTIAIRELHEISTGRAVIAMILPYIIFICLFVSLFFIPAPFPIF</sequence>
<keyword evidence="3 5" id="KW-1133">Transmembrane helix</keyword>
<evidence type="ECO:0000256" key="4">
    <source>
        <dbReference type="ARBA" id="ARBA00023136"/>
    </source>
</evidence>
<keyword evidence="2 5" id="KW-0812">Transmembrane</keyword>
<keyword evidence="4 5" id="KW-0472">Membrane</keyword>
<name>A0AAF0FVC3_9EURY</name>
<evidence type="ECO:0000256" key="1">
    <source>
        <dbReference type="ARBA" id="ARBA00004141"/>
    </source>
</evidence>
<evidence type="ECO:0000259" key="6">
    <source>
        <dbReference type="Pfam" id="PF04893"/>
    </source>
</evidence>
<dbReference type="KEGG" id="manq:L1994_01530"/>
<dbReference type="GeneID" id="79949036"/>
<comment type="subcellular location">
    <subcellularLocation>
        <location evidence="1">Membrane</location>
        <topology evidence="1">Multi-pass membrane protein</topology>
    </subcellularLocation>
</comment>
<proteinExistence type="predicted"/>
<protein>
    <submittedName>
        <fullName evidence="7">YIP1 family protein</fullName>
    </submittedName>
</protein>
<evidence type="ECO:0000256" key="3">
    <source>
        <dbReference type="ARBA" id="ARBA00022989"/>
    </source>
</evidence>
<feature type="transmembrane region" description="Helical" evidence="5">
    <location>
        <begin position="40"/>
        <end position="67"/>
    </location>
</feature>
<dbReference type="GO" id="GO:0016020">
    <property type="term" value="C:membrane"/>
    <property type="evidence" value="ECO:0007669"/>
    <property type="project" value="UniProtKB-SubCell"/>
</dbReference>
<evidence type="ECO:0000313" key="7">
    <source>
        <dbReference type="EMBL" id="WFN37103.1"/>
    </source>
</evidence>
<evidence type="ECO:0000313" key="8">
    <source>
        <dbReference type="Proteomes" id="UP001218895"/>
    </source>
</evidence>
<evidence type="ECO:0000256" key="5">
    <source>
        <dbReference type="SAM" id="Phobius"/>
    </source>
</evidence>
<dbReference type="Proteomes" id="UP001218895">
    <property type="component" value="Chromosome"/>
</dbReference>
<feature type="transmembrane region" description="Helical" evidence="5">
    <location>
        <begin position="162"/>
        <end position="183"/>
    </location>
</feature>
<organism evidence="7 8">
    <name type="scientific">Methanomicrobium antiquum</name>
    <dbReference type="NCBI Taxonomy" id="487686"/>
    <lineage>
        <taxon>Archaea</taxon>
        <taxon>Methanobacteriati</taxon>
        <taxon>Methanobacteriota</taxon>
        <taxon>Stenosarchaea group</taxon>
        <taxon>Methanomicrobia</taxon>
        <taxon>Methanomicrobiales</taxon>
        <taxon>Methanomicrobiaceae</taxon>
        <taxon>Methanomicrobium</taxon>
    </lineage>
</organism>
<keyword evidence="8" id="KW-1185">Reference proteome</keyword>
<dbReference type="RefSeq" id="WP_278099941.1">
    <property type="nucleotide sequence ID" value="NZ_CP091092.1"/>
</dbReference>
<feature type="domain" description="Yip1" evidence="6">
    <location>
        <begin position="19"/>
        <end position="180"/>
    </location>
</feature>
<dbReference type="Pfam" id="PF04893">
    <property type="entry name" value="Yip1"/>
    <property type="match status" value="1"/>
</dbReference>
<gene>
    <name evidence="7" type="ORF">L1994_01530</name>
</gene>
<feature type="transmembrane region" description="Helical" evidence="5">
    <location>
        <begin position="127"/>
        <end position="150"/>
    </location>
</feature>
<dbReference type="InterPro" id="IPR006977">
    <property type="entry name" value="Yip1_dom"/>
</dbReference>
<feature type="transmembrane region" description="Helical" evidence="5">
    <location>
        <begin position="79"/>
        <end position="106"/>
    </location>
</feature>
<evidence type="ECO:0000256" key="2">
    <source>
        <dbReference type="ARBA" id="ARBA00022692"/>
    </source>
</evidence>
<accession>A0AAF0FVC3</accession>
<reference evidence="7" key="1">
    <citation type="submission" date="2022-01" db="EMBL/GenBank/DDBJ databases">
        <title>Complete genome of Methanomicrobium antiquum DSM 21220.</title>
        <authorList>
            <person name="Chen S.-C."/>
            <person name="You Y.-T."/>
            <person name="Zhou Y.-Z."/>
            <person name="Lai M.-C."/>
        </authorList>
    </citation>
    <scope>NUCLEOTIDE SEQUENCE</scope>
    <source>
        <strain evidence="7">DSM 21220</strain>
    </source>
</reference>
<dbReference type="EMBL" id="CP091092">
    <property type="protein sequence ID" value="WFN37103.1"/>
    <property type="molecule type" value="Genomic_DNA"/>
</dbReference>
<dbReference type="AlphaFoldDB" id="A0AAF0FVC3"/>